<feature type="region of interest" description="Disordered" evidence="1">
    <location>
        <begin position="1"/>
        <end position="53"/>
    </location>
</feature>
<organism evidence="2 3">
    <name type="scientific">Effrenium voratum</name>
    <dbReference type="NCBI Taxonomy" id="2562239"/>
    <lineage>
        <taxon>Eukaryota</taxon>
        <taxon>Sar</taxon>
        <taxon>Alveolata</taxon>
        <taxon>Dinophyceae</taxon>
        <taxon>Suessiales</taxon>
        <taxon>Symbiodiniaceae</taxon>
        <taxon>Effrenium</taxon>
    </lineage>
</organism>
<feature type="compositionally biased region" description="Basic residues" evidence="1">
    <location>
        <begin position="32"/>
        <end position="41"/>
    </location>
</feature>
<name>A0AA36JQK8_9DINO</name>
<gene>
    <name evidence="2" type="ORF">EVOR1521_LOCUS30444</name>
</gene>
<dbReference type="AlphaFoldDB" id="A0AA36JQK8"/>
<feature type="region of interest" description="Disordered" evidence="1">
    <location>
        <begin position="260"/>
        <end position="287"/>
    </location>
</feature>
<reference evidence="2" key="1">
    <citation type="submission" date="2023-08" db="EMBL/GenBank/DDBJ databases">
        <authorList>
            <person name="Chen Y."/>
            <person name="Shah S."/>
            <person name="Dougan E. K."/>
            <person name="Thang M."/>
            <person name="Chan C."/>
        </authorList>
    </citation>
    <scope>NUCLEOTIDE SEQUENCE</scope>
</reference>
<accession>A0AA36JQK8</accession>
<comment type="caution">
    <text evidence="2">The sequence shown here is derived from an EMBL/GenBank/DDBJ whole genome shotgun (WGS) entry which is preliminary data.</text>
</comment>
<feature type="region of interest" description="Disordered" evidence="1">
    <location>
        <begin position="520"/>
        <end position="591"/>
    </location>
</feature>
<evidence type="ECO:0000256" key="1">
    <source>
        <dbReference type="SAM" id="MobiDB-lite"/>
    </source>
</evidence>
<keyword evidence="3" id="KW-1185">Reference proteome</keyword>
<sequence length="1184" mass="133879">MEEPALRTLPPVPRTGRATEVLTRILCEPRKRERKPSRRRREGPPCSPLQSKVLSKHGIPTQNFRSLLIKKDCATRPDFPKSVLAPGGDSGQNDVGLAIKSVEESKLQTAEKDVLASLTSMWDDSSMMWDSVEPLSRFESLELPRSPNRSRSWAAQQAYCRSLMSSRNESRLNSPTCQSRASRADCNDSEELDSDLRLEHLRRSFSVFAEEVEAKLSDLRRRPVWDYQIDVLHDMHVEESGSDRPPSSNTTLSFVASEIRMAPPRRRKSEDWEDSEAGELPQGPARSIPANAEEMQSMFYGAGITVMPLKQAEPLVSLEGTQCLDMGNAYSVLSAREEMLRAVKQLNLYRWFCKLPPVHLEEEEVQLCECLSEALALRRPMFAAESHALTRRISDLGEQLGGFMAKGDRTVLLHKESSLISAIAVGVLCNHTGGWSYASAPAPGANDSSVGLRAQEEILRRAAQHRDWLEALHVQPRPKTAFVPKPTLAKEKEPVTLNNLPSNLAGYRAIWEINERWKEPQQETRMLQDSRLDSRQDSRQDSRPGTTSRSRPGTVASAVSGRSTPQESRRPRTRAVNWSSTENARRKEWSRASNLSWGDRTKTVLLRRQLLSPKLRSLGGARMGDTCILTSTPNDGKGDMDAEEPDFVIFPCEGVCPMELLAGCHLPTWTIMPNCNRFQPTHALQVRMWRVRLLRDGKQNSSPHMSRMGLSLDVPYEAIRLEELPLSFLTCDCSSEGNSFCVIFRPQLLRLCDGDQLEVELRGLLGTDERQHFFHEFRACGDLKWKDHQFMEEIQGFCQKFSDVSNFAGDAECRVKPSPSLKGAELPELGLVTHPAKEFKTDEAELTIYLQCFGARGPEVEALEARLQLQRSDGRVKVDRATNVLNMKDLFLVRVKLPCSVSKYQLSFFVATTERPRKLVEHPFKYIIKSTESSPCPVSSIEHPAFQNFGFCPLAAAAQPLNVTLLAPLEYGLLPGSVYFLVYLPGQGLDPDPEPVGEVPRSQLFQLLQADSEEAEQAALESDLIKTRDPLFQEELDRSQRLQQMTQRRHFQTTQKMMLHRSSRLEMDPIVNLVRRLHHGVEVHLKDRTQDLPGNVHLDLVISEARSHRQRFAYRLQRCLGFPDFFEGVLHLNDHDAGCCVELFYRVCQEQRKAPLKIGEWSVARPNDMSHPELPEPRTSYTGI</sequence>
<dbReference type="Proteomes" id="UP001178507">
    <property type="component" value="Unassembled WGS sequence"/>
</dbReference>
<evidence type="ECO:0000313" key="2">
    <source>
        <dbReference type="EMBL" id="CAJ1409303.1"/>
    </source>
</evidence>
<proteinExistence type="predicted"/>
<feature type="region of interest" description="Disordered" evidence="1">
    <location>
        <begin position="165"/>
        <end position="189"/>
    </location>
</feature>
<protein>
    <submittedName>
        <fullName evidence="2">Uncharacterized protein</fullName>
    </submittedName>
</protein>
<evidence type="ECO:0000313" key="3">
    <source>
        <dbReference type="Proteomes" id="UP001178507"/>
    </source>
</evidence>
<feature type="compositionally biased region" description="Basic and acidic residues" evidence="1">
    <location>
        <begin position="520"/>
        <end position="542"/>
    </location>
</feature>
<dbReference type="EMBL" id="CAUJNA010003762">
    <property type="protein sequence ID" value="CAJ1409303.1"/>
    <property type="molecule type" value="Genomic_DNA"/>
</dbReference>
<feature type="compositionally biased region" description="Polar residues" evidence="1">
    <location>
        <begin position="165"/>
        <end position="181"/>
    </location>
</feature>